<keyword evidence="3" id="KW-1185">Reference proteome</keyword>
<feature type="region of interest" description="Disordered" evidence="1">
    <location>
        <begin position="59"/>
        <end position="83"/>
    </location>
</feature>
<evidence type="ECO:0000313" key="2">
    <source>
        <dbReference type="EMBL" id="GAA0439190.1"/>
    </source>
</evidence>
<feature type="compositionally biased region" description="Polar residues" evidence="1">
    <location>
        <begin position="63"/>
        <end position="83"/>
    </location>
</feature>
<organism evidence="2 3">
    <name type="scientific">Streptomyces luteireticuli</name>
    <dbReference type="NCBI Taxonomy" id="173858"/>
    <lineage>
        <taxon>Bacteria</taxon>
        <taxon>Bacillati</taxon>
        <taxon>Actinomycetota</taxon>
        <taxon>Actinomycetes</taxon>
        <taxon>Kitasatosporales</taxon>
        <taxon>Streptomycetaceae</taxon>
        <taxon>Streptomyces</taxon>
    </lineage>
</organism>
<evidence type="ECO:0008006" key="4">
    <source>
        <dbReference type="Google" id="ProtNLM"/>
    </source>
</evidence>
<reference evidence="3" key="1">
    <citation type="journal article" date="2019" name="Int. J. Syst. Evol. Microbiol.">
        <title>The Global Catalogue of Microorganisms (GCM) 10K type strain sequencing project: providing services to taxonomists for standard genome sequencing and annotation.</title>
        <authorList>
            <consortium name="The Broad Institute Genomics Platform"/>
            <consortium name="The Broad Institute Genome Sequencing Center for Infectious Disease"/>
            <person name="Wu L."/>
            <person name="Ma J."/>
        </authorList>
    </citation>
    <scope>NUCLEOTIDE SEQUENCE [LARGE SCALE GENOMIC DNA]</scope>
    <source>
        <strain evidence="3">JCM 4788</strain>
    </source>
</reference>
<dbReference type="Proteomes" id="UP001500879">
    <property type="component" value="Unassembled WGS sequence"/>
</dbReference>
<evidence type="ECO:0000256" key="1">
    <source>
        <dbReference type="SAM" id="MobiDB-lite"/>
    </source>
</evidence>
<comment type="caution">
    <text evidence="2">The sequence shown here is derived from an EMBL/GenBank/DDBJ whole genome shotgun (WGS) entry which is preliminary data.</text>
</comment>
<sequence length="83" mass="8819">MHARTRAALPAEATALELADLLWDGVIDRAEHHPDGSWSVTTGPGRTLTLRPEDAARFIDRATTGTGPNTLVTAPATGTTSRR</sequence>
<evidence type="ECO:0000313" key="3">
    <source>
        <dbReference type="Proteomes" id="UP001500879"/>
    </source>
</evidence>
<gene>
    <name evidence="2" type="ORF">GCM10010357_70750</name>
</gene>
<dbReference type="RefSeq" id="WP_344033198.1">
    <property type="nucleotide sequence ID" value="NZ_BAAABX010000093.1"/>
</dbReference>
<feature type="region of interest" description="Disordered" evidence="1">
    <location>
        <begin position="32"/>
        <end position="51"/>
    </location>
</feature>
<dbReference type="EMBL" id="BAAABX010000093">
    <property type="protein sequence ID" value="GAA0439190.1"/>
    <property type="molecule type" value="Genomic_DNA"/>
</dbReference>
<proteinExistence type="predicted"/>
<protein>
    <recommendedName>
        <fullName evidence="4">DUF397 domain-containing protein</fullName>
    </recommendedName>
</protein>
<accession>A0ABP3J2R6</accession>
<name>A0ABP3J2R6_9ACTN</name>